<evidence type="ECO:0000313" key="2">
    <source>
        <dbReference type="Proteomes" id="UP001321473"/>
    </source>
</evidence>
<proteinExistence type="predicted"/>
<reference evidence="1 2" key="1">
    <citation type="journal article" date="2023" name="Arcadia Sci">
        <title>De novo assembly of a long-read Amblyomma americanum tick genome.</title>
        <authorList>
            <person name="Chou S."/>
            <person name="Poskanzer K.E."/>
            <person name="Rollins M."/>
            <person name="Thuy-Boun P.S."/>
        </authorList>
    </citation>
    <scope>NUCLEOTIDE SEQUENCE [LARGE SCALE GENOMIC DNA]</scope>
    <source>
        <strain evidence="1">F_SG_1</strain>
        <tissue evidence="1">Salivary glands</tissue>
    </source>
</reference>
<comment type="caution">
    <text evidence="1">The sequence shown here is derived from an EMBL/GenBank/DDBJ whole genome shotgun (WGS) entry which is preliminary data.</text>
</comment>
<name>A0AAQ4EB53_AMBAM</name>
<dbReference type="Proteomes" id="UP001321473">
    <property type="component" value="Unassembled WGS sequence"/>
</dbReference>
<keyword evidence="2" id="KW-1185">Reference proteome</keyword>
<protein>
    <submittedName>
        <fullName evidence="1">Uncharacterized protein</fullName>
    </submittedName>
</protein>
<accession>A0AAQ4EB53</accession>
<organism evidence="1 2">
    <name type="scientific">Amblyomma americanum</name>
    <name type="common">Lone star tick</name>
    <dbReference type="NCBI Taxonomy" id="6943"/>
    <lineage>
        <taxon>Eukaryota</taxon>
        <taxon>Metazoa</taxon>
        <taxon>Ecdysozoa</taxon>
        <taxon>Arthropoda</taxon>
        <taxon>Chelicerata</taxon>
        <taxon>Arachnida</taxon>
        <taxon>Acari</taxon>
        <taxon>Parasitiformes</taxon>
        <taxon>Ixodida</taxon>
        <taxon>Ixodoidea</taxon>
        <taxon>Ixodidae</taxon>
        <taxon>Amblyomminae</taxon>
        <taxon>Amblyomma</taxon>
    </lineage>
</organism>
<dbReference type="AlphaFoldDB" id="A0AAQ4EB53"/>
<sequence>MKSQFLTGLRDPVRRSSLLTLSYTTLISKKNKYRVLCMRIALAAEEFSQKILFGNCAVGAPSNSISAKAKGK</sequence>
<dbReference type="EMBL" id="JARKHS020018990">
    <property type="protein sequence ID" value="KAK8771995.1"/>
    <property type="molecule type" value="Genomic_DNA"/>
</dbReference>
<evidence type="ECO:0000313" key="1">
    <source>
        <dbReference type="EMBL" id="KAK8771995.1"/>
    </source>
</evidence>
<gene>
    <name evidence="1" type="ORF">V5799_024761</name>
</gene>